<dbReference type="AlphaFoldDB" id="A0A850QJ94"/>
<dbReference type="CDD" id="cd03220">
    <property type="entry name" value="ABC_KpsT_Wzt"/>
    <property type="match status" value="1"/>
</dbReference>
<feature type="domain" description="ABC transporter" evidence="6">
    <location>
        <begin position="23"/>
        <end position="245"/>
    </location>
</feature>
<dbReference type="RefSeq" id="WP_176801750.1">
    <property type="nucleotide sequence ID" value="NZ_JACOFS010000006.1"/>
</dbReference>
<comment type="caution">
    <text evidence="7">The sequence shown here is derived from an EMBL/GenBank/DDBJ whole genome shotgun (WGS) entry which is preliminary data.</text>
</comment>
<reference evidence="7 8" key="1">
    <citation type="submission" date="2020-06" db="EMBL/GenBank/DDBJ databases">
        <authorList>
            <person name="Qiu C."/>
            <person name="Liu Z."/>
        </authorList>
    </citation>
    <scope>NUCLEOTIDE SEQUENCE [LARGE SCALE GENOMIC DNA]</scope>
    <source>
        <strain evidence="7 8">EM 1</strain>
    </source>
</reference>
<keyword evidence="3" id="KW-1003">Cell membrane</keyword>
<evidence type="ECO:0000256" key="4">
    <source>
        <dbReference type="ARBA" id="ARBA00022741"/>
    </source>
</evidence>
<proteinExistence type="inferred from homology"/>
<dbReference type="GO" id="GO:0140359">
    <property type="term" value="F:ABC-type transporter activity"/>
    <property type="evidence" value="ECO:0007669"/>
    <property type="project" value="InterPro"/>
</dbReference>
<protein>
    <submittedName>
        <fullName evidence="7">ABC transporter ATP-binding protein</fullName>
    </submittedName>
</protein>
<dbReference type="PANTHER" id="PTHR46743:SF2">
    <property type="entry name" value="TEICHOIC ACIDS EXPORT ATP-BINDING PROTEIN TAGH"/>
    <property type="match status" value="1"/>
</dbReference>
<evidence type="ECO:0000313" key="8">
    <source>
        <dbReference type="Proteomes" id="UP000588051"/>
    </source>
</evidence>
<dbReference type="CDD" id="cd10147">
    <property type="entry name" value="Wzt_C-like"/>
    <property type="match status" value="1"/>
</dbReference>
<dbReference type="GO" id="GO:0005524">
    <property type="term" value="F:ATP binding"/>
    <property type="evidence" value="ECO:0007669"/>
    <property type="project" value="UniProtKB-KW"/>
</dbReference>
<dbReference type="Pfam" id="PF14524">
    <property type="entry name" value="Wzt_C"/>
    <property type="match status" value="1"/>
</dbReference>
<keyword evidence="5 7" id="KW-0067">ATP-binding</keyword>
<dbReference type="GO" id="GO:0016020">
    <property type="term" value="C:membrane"/>
    <property type="evidence" value="ECO:0007669"/>
    <property type="project" value="InterPro"/>
</dbReference>
<gene>
    <name evidence="7" type="ORF">HV832_01385</name>
</gene>
<dbReference type="Pfam" id="PF00005">
    <property type="entry name" value="ABC_tran"/>
    <property type="match status" value="1"/>
</dbReference>
<dbReference type="Proteomes" id="UP000588051">
    <property type="component" value="Unassembled WGS sequence"/>
</dbReference>
<dbReference type="InterPro" id="IPR015860">
    <property type="entry name" value="ABC_transpr_TagH-like"/>
</dbReference>
<evidence type="ECO:0000313" key="7">
    <source>
        <dbReference type="EMBL" id="NVO76484.1"/>
    </source>
</evidence>
<comment type="similarity">
    <text evidence="1">Belongs to the ABC transporter superfamily.</text>
</comment>
<keyword evidence="2" id="KW-0813">Transport</keyword>
<dbReference type="PROSITE" id="PS50893">
    <property type="entry name" value="ABC_TRANSPORTER_2"/>
    <property type="match status" value="1"/>
</dbReference>
<dbReference type="SMART" id="SM00382">
    <property type="entry name" value="AAA"/>
    <property type="match status" value="1"/>
</dbReference>
<evidence type="ECO:0000259" key="6">
    <source>
        <dbReference type="PROSITE" id="PS50893"/>
    </source>
</evidence>
<sequence>MSSDVMISAQGIGKAYALNASPLRQMLAQFRPARRTDDFWALRPLDLTVRRGEVIGVIGQNGSGKSTLLQLLCNTLNPSCGKVQVNGRLAALLELGAGFNLDFTGWENIRLSAALYGLSHAETEQKIGAIAAFADIGDFIDKPVKTYSSGMFVRLAFAVIANIDADILVIDEALAVGDVFFTQKCMRFLQSFAEKGTILFVSHDSASVVSLCNRAILLEHGMLLADGDPKTITEYYLQKQYFHQQPQTEQAPVKTGDSAVNQGEFGLKGLSVQTVSVLDSAGEPVFQLHGATSLCLNIQIMAHQDTAHPLVGFSLKDRLGQVMFGGNSADAQGHLPALQAGQSLQVEFDLTVPGLTLGDYMISVAVGEGNARNHLMHHWIHDAYALHSTLTVQSGMLEIPVDRMRHHLLSTL</sequence>
<dbReference type="InterPro" id="IPR017871">
    <property type="entry name" value="ABC_transporter-like_CS"/>
</dbReference>
<dbReference type="SUPFAM" id="SSF52540">
    <property type="entry name" value="P-loop containing nucleoside triphosphate hydrolases"/>
    <property type="match status" value="1"/>
</dbReference>
<keyword evidence="4" id="KW-0547">Nucleotide-binding</keyword>
<dbReference type="PANTHER" id="PTHR46743">
    <property type="entry name" value="TEICHOIC ACIDS EXPORT ATP-BINDING PROTEIN TAGH"/>
    <property type="match status" value="1"/>
</dbReference>
<dbReference type="PROSITE" id="PS00211">
    <property type="entry name" value="ABC_TRANSPORTER_1"/>
    <property type="match status" value="1"/>
</dbReference>
<dbReference type="GO" id="GO:0016887">
    <property type="term" value="F:ATP hydrolysis activity"/>
    <property type="evidence" value="ECO:0007669"/>
    <property type="project" value="InterPro"/>
</dbReference>
<keyword evidence="3" id="KW-0472">Membrane</keyword>
<keyword evidence="8" id="KW-1185">Reference proteome</keyword>
<dbReference type="EMBL" id="JABXYJ010000001">
    <property type="protein sequence ID" value="NVO76484.1"/>
    <property type="molecule type" value="Genomic_DNA"/>
</dbReference>
<dbReference type="Gene3D" id="2.70.50.60">
    <property type="entry name" value="abc- transporter (atp binding component) like domain"/>
    <property type="match status" value="1"/>
</dbReference>
<dbReference type="InterPro" id="IPR027417">
    <property type="entry name" value="P-loop_NTPase"/>
</dbReference>
<dbReference type="Gene3D" id="3.40.50.300">
    <property type="entry name" value="P-loop containing nucleotide triphosphate hydrolases"/>
    <property type="match status" value="1"/>
</dbReference>
<dbReference type="InterPro" id="IPR029439">
    <property type="entry name" value="Wzt_C"/>
</dbReference>
<accession>A0A850QJ94</accession>
<dbReference type="InterPro" id="IPR003439">
    <property type="entry name" value="ABC_transporter-like_ATP-bd"/>
</dbReference>
<evidence type="ECO:0000256" key="1">
    <source>
        <dbReference type="ARBA" id="ARBA00005417"/>
    </source>
</evidence>
<evidence type="ECO:0000256" key="3">
    <source>
        <dbReference type="ARBA" id="ARBA00022475"/>
    </source>
</evidence>
<dbReference type="InterPro" id="IPR003593">
    <property type="entry name" value="AAA+_ATPase"/>
</dbReference>
<evidence type="ECO:0000256" key="2">
    <source>
        <dbReference type="ARBA" id="ARBA00022448"/>
    </source>
</evidence>
<dbReference type="InterPro" id="IPR050683">
    <property type="entry name" value="Bact_Polysacc_Export_ATP-bd"/>
</dbReference>
<evidence type="ECO:0000256" key="5">
    <source>
        <dbReference type="ARBA" id="ARBA00022840"/>
    </source>
</evidence>
<name>A0A850QJ94_9BURK</name>
<organism evidence="7 8">
    <name type="scientific">Undibacterium oligocarboniphilum</name>
    <dbReference type="NCBI Taxonomy" id="666702"/>
    <lineage>
        <taxon>Bacteria</taxon>
        <taxon>Pseudomonadati</taxon>
        <taxon>Pseudomonadota</taxon>
        <taxon>Betaproteobacteria</taxon>
        <taxon>Burkholderiales</taxon>
        <taxon>Oxalobacteraceae</taxon>
        <taxon>Undibacterium</taxon>
    </lineage>
</organism>